<dbReference type="SUPFAM" id="SSF56672">
    <property type="entry name" value="DNA/RNA polymerases"/>
    <property type="match status" value="1"/>
</dbReference>
<dbReference type="InterPro" id="IPR043502">
    <property type="entry name" value="DNA/RNA_pol_sf"/>
</dbReference>
<comment type="caution">
    <text evidence="2">The sequence shown here is derived from an EMBL/GenBank/DDBJ whole genome shotgun (WGS) entry which is preliminary data.</text>
</comment>
<keyword evidence="3" id="KW-1185">Reference proteome</keyword>
<evidence type="ECO:0000259" key="1">
    <source>
        <dbReference type="Pfam" id="PF07727"/>
    </source>
</evidence>
<feature type="domain" description="Reverse transcriptase Ty1/copia-type" evidence="1">
    <location>
        <begin position="13"/>
        <end position="253"/>
    </location>
</feature>
<reference evidence="2" key="1">
    <citation type="journal article" date="2022" name="Front. Genet.">
        <title>Chromosome-Scale Assembly of the Dendrobium nobile Genome Provides Insights Into the Molecular Mechanism of the Biosynthesis of the Medicinal Active Ingredient of Dendrobium.</title>
        <authorList>
            <person name="Xu Q."/>
            <person name="Niu S.-C."/>
            <person name="Li K.-L."/>
            <person name="Zheng P.-J."/>
            <person name="Zhang X.-J."/>
            <person name="Jia Y."/>
            <person name="Liu Y."/>
            <person name="Niu Y.-X."/>
            <person name="Yu L.-H."/>
            <person name="Chen D.-F."/>
            <person name="Zhang G.-Q."/>
        </authorList>
    </citation>
    <scope>NUCLEOTIDE SEQUENCE</scope>
    <source>
        <tissue evidence="2">Leaf</tissue>
    </source>
</reference>
<dbReference type="PANTHER" id="PTHR11439:SF483">
    <property type="entry name" value="PEPTIDE SYNTHASE GLIP-LIKE, PUTATIVE (AFU_ORTHOLOGUE AFUA_3G12920)-RELATED"/>
    <property type="match status" value="1"/>
</dbReference>
<dbReference type="InterPro" id="IPR013103">
    <property type="entry name" value="RVT_2"/>
</dbReference>
<evidence type="ECO:0000313" key="3">
    <source>
        <dbReference type="Proteomes" id="UP000829196"/>
    </source>
</evidence>
<sequence>MSYEFNALQAQGTWSLVSPPSNHQIIGCKWIFKIKRLADSSIAHHKARLVAQGYKQEYGIDYLETFIPVVKFPTIRFFLTVALHYNWQVFQLDVVNAFLHGNIDKTIYMSQPPGFADPQLPNHVCLLRKAIYGLKQSPRLWFATLTSYLSSQNFQVSSADPSFLLLSKNNIIVYIFIYVDDILITDNNSSFISSLITNLHNKFQIRNLGPLSRFLGIDFTRTSTGFHLTQNSYIQELLNIASMTNCKPIQTPLPNKFPTDPSLQQPFAQPALFRQIIGSLQYLSSVRPDIAFVFNKFFQQMHKPLLLHYQLLKRVLRYLC</sequence>
<name>A0A8T3C579_DENNO</name>
<organism evidence="2 3">
    <name type="scientific">Dendrobium nobile</name>
    <name type="common">Orchid</name>
    <dbReference type="NCBI Taxonomy" id="94219"/>
    <lineage>
        <taxon>Eukaryota</taxon>
        <taxon>Viridiplantae</taxon>
        <taxon>Streptophyta</taxon>
        <taxon>Embryophyta</taxon>
        <taxon>Tracheophyta</taxon>
        <taxon>Spermatophyta</taxon>
        <taxon>Magnoliopsida</taxon>
        <taxon>Liliopsida</taxon>
        <taxon>Asparagales</taxon>
        <taxon>Orchidaceae</taxon>
        <taxon>Epidendroideae</taxon>
        <taxon>Malaxideae</taxon>
        <taxon>Dendrobiinae</taxon>
        <taxon>Dendrobium</taxon>
    </lineage>
</organism>
<gene>
    <name evidence="2" type="ORF">KFK09_001467</name>
</gene>
<proteinExistence type="predicted"/>
<dbReference type="AlphaFoldDB" id="A0A8T3C579"/>
<dbReference type="Proteomes" id="UP000829196">
    <property type="component" value="Unassembled WGS sequence"/>
</dbReference>
<dbReference type="PANTHER" id="PTHR11439">
    <property type="entry name" value="GAG-POL-RELATED RETROTRANSPOSON"/>
    <property type="match status" value="1"/>
</dbReference>
<dbReference type="EMBL" id="JAGYWB010000002">
    <property type="protein sequence ID" value="KAI0528923.1"/>
    <property type="molecule type" value="Genomic_DNA"/>
</dbReference>
<protein>
    <recommendedName>
        <fullName evidence="1">Reverse transcriptase Ty1/copia-type domain-containing protein</fullName>
    </recommendedName>
</protein>
<dbReference type="OrthoDB" id="1919845at2759"/>
<evidence type="ECO:0000313" key="2">
    <source>
        <dbReference type="EMBL" id="KAI0528923.1"/>
    </source>
</evidence>
<accession>A0A8T3C579</accession>
<dbReference type="Pfam" id="PF07727">
    <property type="entry name" value="RVT_2"/>
    <property type="match status" value="1"/>
</dbReference>